<dbReference type="PROSITE" id="PS00330">
    <property type="entry name" value="HEMOLYSIN_CALCIUM"/>
    <property type="match status" value="2"/>
</dbReference>
<evidence type="ECO:0000313" key="2">
    <source>
        <dbReference type="Proteomes" id="UP000638981"/>
    </source>
</evidence>
<dbReference type="Pfam" id="PF00353">
    <property type="entry name" value="HemolysinCabind"/>
    <property type="match status" value="2"/>
</dbReference>
<reference evidence="1" key="2">
    <citation type="submission" date="2020-09" db="EMBL/GenBank/DDBJ databases">
        <authorList>
            <person name="Sun Q."/>
            <person name="Kim S."/>
        </authorList>
    </citation>
    <scope>NUCLEOTIDE SEQUENCE</scope>
    <source>
        <strain evidence="1">KCTC 23310</strain>
    </source>
</reference>
<protein>
    <recommendedName>
        <fullName evidence="3">Calcium-binding protein</fullName>
    </recommendedName>
</protein>
<dbReference type="Gene3D" id="2.150.10.10">
    <property type="entry name" value="Serralysin-like metalloprotease, C-terminal"/>
    <property type="match status" value="1"/>
</dbReference>
<accession>A0A918TWN5</accession>
<evidence type="ECO:0000313" key="1">
    <source>
        <dbReference type="EMBL" id="GHC62214.1"/>
    </source>
</evidence>
<dbReference type="Proteomes" id="UP000638981">
    <property type="component" value="Unassembled WGS sequence"/>
</dbReference>
<reference evidence="1" key="1">
    <citation type="journal article" date="2014" name="Int. J. Syst. Evol. Microbiol.">
        <title>Complete genome sequence of Corynebacterium casei LMG S-19264T (=DSM 44701T), isolated from a smear-ripened cheese.</title>
        <authorList>
            <consortium name="US DOE Joint Genome Institute (JGI-PGF)"/>
            <person name="Walter F."/>
            <person name="Albersmeier A."/>
            <person name="Kalinowski J."/>
            <person name="Ruckert C."/>
        </authorList>
    </citation>
    <scope>NUCLEOTIDE SEQUENCE</scope>
    <source>
        <strain evidence="1">KCTC 23310</strain>
    </source>
</reference>
<evidence type="ECO:0008006" key="3">
    <source>
        <dbReference type="Google" id="ProtNLM"/>
    </source>
</evidence>
<dbReference type="InterPro" id="IPR011049">
    <property type="entry name" value="Serralysin-like_metalloprot_C"/>
</dbReference>
<dbReference type="RefSeq" id="WP_189412301.1">
    <property type="nucleotide sequence ID" value="NZ_BMYJ01000009.1"/>
</dbReference>
<dbReference type="PRINTS" id="PR00313">
    <property type="entry name" value="CABNDNGRPT"/>
</dbReference>
<comment type="caution">
    <text evidence="1">The sequence shown here is derived from an EMBL/GenBank/DDBJ whole genome shotgun (WGS) entry which is preliminary data.</text>
</comment>
<dbReference type="GO" id="GO:0005509">
    <property type="term" value="F:calcium ion binding"/>
    <property type="evidence" value="ECO:0007669"/>
    <property type="project" value="InterPro"/>
</dbReference>
<proteinExistence type="predicted"/>
<organism evidence="1 2">
    <name type="scientific">Neogemmobacter tilapiae</name>
    <dbReference type="NCBI Taxonomy" id="875041"/>
    <lineage>
        <taxon>Bacteria</taxon>
        <taxon>Pseudomonadati</taxon>
        <taxon>Pseudomonadota</taxon>
        <taxon>Alphaproteobacteria</taxon>
        <taxon>Rhodobacterales</taxon>
        <taxon>Paracoccaceae</taxon>
        <taxon>Neogemmobacter</taxon>
    </lineage>
</organism>
<dbReference type="EMBL" id="BMYJ01000009">
    <property type="protein sequence ID" value="GHC62214.1"/>
    <property type="molecule type" value="Genomic_DNA"/>
</dbReference>
<sequence length="428" mass="44609">MALIKARDKVTTDTAFVLKAGQDLLIGAGVDVFAVGGNYGVVDTAPGNQITVNGTLSAALAIYLTDHVAGPENAAMAGTGITQISIGAEGKVMADGDAVRMTRSAEIINRGYIGADDGIVAPDIEGGATLRLVNHGTIRVQDYAVDSAKARAVIVNNGLIFSEFESAINLASSDDVLVNRGTIRGGVWLNEGDDRFDGRGGKVLGGDSYVSGGGGNDHFVLDGLNDRVWGGAGDDTLDFRHTAKGVDIVLLNQVDLVPSAAGPQRSYSDFEILLGGSGRDRFVGDLYENRLVGHAGADTLDGRGGNDTLIGGQGRDVLIGGAGDDVFRFDARADAGDRVRDFSNDGQDDSFAFRKAVFGAGMDRGLIEESAFIAGATNRAGDTGDRFIFRTTDSTLWFDADGTGRQPAILIADLKDGVVISALDIFIV</sequence>
<dbReference type="SUPFAM" id="SSF51120">
    <property type="entry name" value="beta-Roll"/>
    <property type="match status" value="1"/>
</dbReference>
<keyword evidence="2" id="KW-1185">Reference proteome</keyword>
<name>A0A918TWN5_9RHOB</name>
<dbReference type="AlphaFoldDB" id="A0A918TWN5"/>
<dbReference type="InterPro" id="IPR001343">
    <property type="entry name" value="Hemolysn_Ca-bd"/>
</dbReference>
<gene>
    <name evidence="1" type="ORF">GCM10007315_27820</name>
</gene>
<dbReference type="InterPro" id="IPR018511">
    <property type="entry name" value="Hemolysin-typ_Ca-bd_CS"/>
</dbReference>